<dbReference type="Pfam" id="PF09327">
    <property type="entry name" value="Phage_Tail_Tip"/>
    <property type="match status" value="1"/>
</dbReference>
<dbReference type="InterPro" id="IPR057587">
    <property type="entry name" value="GpJ_Ig_second"/>
</dbReference>
<accession>A0ABX0CZA8</accession>
<dbReference type="PANTHER" id="PTHR36251">
    <property type="entry name" value="FELS-1 PROPHAGE HOST SPECIFICITY PROTEIN-RELATED"/>
    <property type="match status" value="1"/>
</dbReference>
<name>A0ABX0CZA8_9GAMM</name>
<feature type="signal peptide" evidence="1">
    <location>
        <begin position="1"/>
        <end position="20"/>
    </location>
</feature>
<dbReference type="Pfam" id="PF24489">
    <property type="entry name" value="Ig_J_second"/>
    <property type="match status" value="1"/>
</dbReference>
<organism evidence="4 5">
    <name type="scientific">Aeromonas rivipollensis</name>
    <dbReference type="NCBI Taxonomy" id="948519"/>
    <lineage>
        <taxon>Bacteria</taxon>
        <taxon>Pseudomonadati</taxon>
        <taxon>Pseudomonadota</taxon>
        <taxon>Gammaproteobacteria</taxon>
        <taxon>Aeromonadales</taxon>
        <taxon>Aeromonadaceae</taxon>
        <taxon>Aeromonas</taxon>
    </lineage>
</organism>
<keyword evidence="5" id="KW-1185">Reference proteome</keyword>
<feature type="domain" description="Tip attachment protein J second Ig-like" evidence="3">
    <location>
        <begin position="562"/>
        <end position="663"/>
    </location>
</feature>
<dbReference type="InterPro" id="IPR053171">
    <property type="entry name" value="Viral_Tip_Attach_Protein"/>
</dbReference>
<keyword evidence="1" id="KW-0732">Signal</keyword>
<dbReference type="PANTHER" id="PTHR36251:SF2">
    <property type="entry name" value="GIFSY-2 PROPHAGE HOST SPECIFICITY PROTEIN J, PHAGE LAMBDA"/>
    <property type="match status" value="1"/>
</dbReference>
<evidence type="ECO:0000259" key="3">
    <source>
        <dbReference type="Pfam" id="PF24489"/>
    </source>
</evidence>
<evidence type="ECO:0000313" key="5">
    <source>
        <dbReference type="Proteomes" id="UP000472827"/>
    </source>
</evidence>
<proteinExistence type="predicted"/>
<dbReference type="EMBL" id="JAAILA010000013">
    <property type="protein sequence ID" value="NEX89121.1"/>
    <property type="molecule type" value="Genomic_DNA"/>
</dbReference>
<gene>
    <name evidence="4" type="ORF">G4923_10440</name>
</gene>
<dbReference type="RefSeq" id="WP_163136979.1">
    <property type="nucleotide sequence ID" value="NZ_JAAILA010000013.1"/>
</dbReference>
<evidence type="ECO:0000256" key="1">
    <source>
        <dbReference type="SAM" id="SignalP"/>
    </source>
</evidence>
<protein>
    <submittedName>
        <fullName evidence="4">DUF1983 domain-containing protein</fullName>
    </submittedName>
</protein>
<evidence type="ECO:0000313" key="4">
    <source>
        <dbReference type="EMBL" id="NEX89121.1"/>
    </source>
</evidence>
<sequence>MPAAAVPLIAGAAAGAGAYAAVTAVTVGMALSIGTAVATATMMLTTKKPSLSDYRSASERSQVLRAAASDKTCVYGRVISSGLLSFAAEQAGEQDEGEWLHLALVLAGHKLSRIGSIWLGDDLISEFSDLVSYELHADRNTCDPFMLAKCADWKEDMIGQGITWLRLSLKFDPQKFPAGLPNIKVEKFGKEVWDPRDGKWKWSDNVALVILDYYRSWLKVPDDEIRMNEFIVAANICDELVTRPDGTLEPRYTANVEFDLGEARSKVLEALHMACAGQPTYIGGKHGIIAGAYYGPASDEIRAHQIIGDIELLPEPASSEKINQVTGTFVDPITFKKTDFPAVIVNEWVEEDGGLALLEDLDLRCVTSEYQAQRLANIMLRQRRAARTLTCPINLSGWRYRPGSSIKLYIPALGINGPEFRVVDWSFSLTSAVELTLREESPLFWSDAIGKPMERPEITELPSGGVAMPDQLRYEVEQIGEVIQGVLSWRNVGTIAYNQVIIQRLDPGKPPVVVLTAQVPGQSCRVNGLAAGNYVGQVRAIAMTGAPSPVASVNFTIQVPAIPVGVEVEAGNWSLAFRPVFTGGQSYGTLCEWWVSAVNLPLADVMTKARAGGLGSYMLFTQLQPDTTYYVWLRSVNAYGKSGLFAASGKTSYDAASILDILDDQIGGEHLREELRKPIEQIPDIAGKLALVEREFTDLSETVAPIAERVPVIDQQMTGLGDALAALDDRSKQTENLLRDEQNHLGQMGIDTVLQQDKLHGKIDQVQSEMGDLRDAIFTVNPGTGEIEMDVVRALRDETQASFTEVNQKLDAATGTLATKADHAVVDAQGERLTEAEQVLDGINAKLTQTVTKSEFTSEQQRLTEVSSSLDAAMGQIQQKAAQSTVTEQGERLAAAEQRITVNSDAQSALAERVSGLKAELEADDQTLLANITEVARVSTEADQVLAQRVSGVEVRTDTAEGKIRALEEIVESDGGITAGRFDEITATLDLTAKAADQAAEAAIANALAGEQGEQRHRTAAAGIRRDQQVQLDLHQALASEVTDLSAKFEGEQADTAARLTVVREVIAGVEQSTAREISQLKSDYQAADSETSAALEESNRTLSAADQAMAERVTQLQATLEGDDQTLNAAILETQRTQAQGDQALAEQIGQLKTSTGEQAAQLTSLGKVVSDGQQATGEALQQLTTKTDNTQSAVGTLSEAVAEQGKALAAKQDDLSAEVDLTALASIGNTLSDERGEERARKARAEITRRQETQADEHQALAREVTQFRAEFEGDQAATSAALTGVREVIAGVEQSTARELSQLKTDYQAADSRTSAALEESNRTLSAADQAMAERMTQLQAALEGDDQTLNAAILETQRTQAQGDQALAEQLTQLAAKVETDGKVLDAAIKQAQQAQVTGDSALATRMDQLQASLEGDDQTLNAAILETQRTQAQGDQALAEQLSQLQAKVTSGDTTLGSAIQQNQQAQVEGDKANADAITKVQASLNQTTAAVETAAKAVADLKGNVEAGWYTKAQIAGEGGGFGLSVKLNEDGTVLSTFVIDADVFAVMSRAGGATTKRNPFVIKNGTVYMNHAMMDTAEIGNVIAKYIKVTNLSAVTIENSQFKGGNAGFGPGGPYSGWGEGWHTIIYADGTIRTNRLYAAEGSFTGEVNANRGTFNNVVMRENCQILGQLDVNQVVGDITTLIKAVANFSIPAYRRARNVVCIDPVTAYGNVSGQGTIGIAVVFYLNGVEKGRVSKTEYVATGGTRYLSIDIKPSFEIPANTNATITFGIEAIGNGAGISSTGFSGQAVWLTGLK</sequence>
<comment type="caution">
    <text evidence="4">The sequence shown here is derived from an EMBL/GenBank/DDBJ whole genome shotgun (WGS) entry which is preliminary data.</text>
</comment>
<dbReference type="InterPro" id="IPR015406">
    <property type="entry name" value="GpJ_CSF"/>
</dbReference>
<reference evidence="4 5" key="1">
    <citation type="submission" date="2020-02" db="EMBL/GenBank/DDBJ databases">
        <title>Genome sequencing of Aeromonas rivipollensis.</title>
        <authorList>
            <person name="Fono-Tamo Ubani E.K."/>
            <person name="Lekota K.E."/>
        </authorList>
    </citation>
    <scope>NUCLEOTIDE SEQUENCE [LARGE SCALE GENOMIC DNA]</scope>
    <source>
        <strain evidence="4 5">G78</strain>
    </source>
</reference>
<dbReference type="Proteomes" id="UP000472827">
    <property type="component" value="Unassembled WGS sequence"/>
</dbReference>
<evidence type="ECO:0000259" key="2">
    <source>
        <dbReference type="Pfam" id="PF09327"/>
    </source>
</evidence>
<feature type="chain" id="PRO_5045656960" evidence="1">
    <location>
        <begin position="21"/>
        <end position="1802"/>
    </location>
</feature>
<feature type="domain" description="Tip attachment protein J central straight fiber" evidence="2">
    <location>
        <begin position="1496"/>
        <end position="1603"/>
    </location>
</feature>